<evidence type="ECO:0000256" key="2">
    <source>
        <dbReference type="ARBA" id="ARBA00022490"/>
    </source>
</evidence>
<proteinExistence type="inferred from homology"/>
<dbReference type="GO" id="GO:0060294">
    <property type="term" value="P:cilium movement involved in cell motility"/>
    <property type="evidence" value="ECO:0007669"/>
    <property type="project" value="UniProtKB-UniRule"/>
</dbReference>
<keyword evidence="4" id="KW-0175">Coiled coil</keyword>
<dbReference type="GO" id="GO:0060271">
    <property type="term" value="P:cilium assembly"/>
    <property type="evidence" value="ECO:0007669"/>
    <property type="project" value="UniProtKB-UniRule"/>
</dbReference>
<keyword evidence="6" id="KW-1185">Reference proteome</keyword>
<dbReference type="InterPro" id="IPR000435">
    <property type="entry name" value="Tektins"/>
</dbReference>
<feature type="coiled-coil region" evidence="4">
    <location>
        <begin position="193"/>
        <end position="227"/>
    </location>
</feature>
<keyword evidence="2" id="KW-0963">Cytoplasm</keyword>
<keyword evidence="3" id="KW-0282">Flagellum</keyword>
<evidence type="ECO:0000313" key="5">
    <source>
        <dbReference type="Ensembl" id="ENSOTSP00005137570.1"/>
    </source>
</evidence>
<evidence type="ECO:0000256" key="1">
    <source>
        <dbReference type="ARBA" id="ARBA00007209"/>
    </source>
</evidence>
<sequence>VNNCWKNDLCHAQSRCPNQLPKTTVKLRAYICTSLRSNRAVQHELEGDISDKVTAQRIDKRCHHLRKVSDGISYYRGIFTDDNILHSQRQRAVSHKLRDEIEILLSTMSNEMWNQFNTVNVAFTNSMSETTKAKNRLQTHLAKEIFQTEMLIDSLKKALRDKECPLMVVQTRLDESTHRPTVELCRTTHTTEVKEIEDTIHKLHESVMEAENTLQKLVKTKAALEHDLSIKANSLKSFPSTPLLVGYT</sequence>
<reference evidence="6" key="1">
    <citation type="journal article" date="2018" name="PLoS ONE">
        <title>Chinook salmon (Oncorhynchus tshawytscha) genome and transcriptome.</title>
        <authorList>
            <person name="Christensen K.A."/>
            <person name="Leong J.S."/>
            <person name="Sakhrani D."/>
            <person name="Biagi C.A."/>
            <person name="Minkley D.R."/>
            <person name="Withler R.E."/>
            <person name="Rondeau E.B."/>
            <person name="Koop B.F."/>
            <person name="Devlin R.H."/>
        </authorList>
    </citation>
    <scope>NUCLEOTIDE SEQUENCE [LARGE SCALE GENOMIC DNA]</scope>
</reference>
<dbReference type="InterPro" id="IPR048256">
    <property type="entry name" value="Tektin-like"/>
</dbReference>
<comment type="similarity">
    <text evidence="1 3">Belongs to the tektin family.</text>
</comment>
<organism evidence="5 6">
    <name type="scientific">Oncorhynchus tshawytscha</name>
    <name type="common">Chinook salmon</name>
    <name type="synonym">Salmo tshawytscha</name>
    <dbReference type="NCBI Taxonomy" id="74940"/>
    <lineage>
        <taxon>Eukaryota</taxon>
        <taxon>Metazoa</taxon>
        <taxon>Chordata</taxon>
        <taxon>Craniata</taxon>
        <taxon>Vertebrata</taxon>
        <taxon>Euteleostomi</taxon>
        <taxon>Actinopterygii</taxon>
        <taxon>Neopterygii</taxon>
        <taxon>Teleostei</taxon>
        <taxon>Protacanthopterygii</taxon>
        <taxon>Salmoniformes</taxon>
        <taxon>Salmonidae</taxon>
        <taxon>Salmoninae</taxon>
        <taxon>Oncorhynchus</taxon>
    </lineage>
</organism>
<dbReference type="PANTHER" id="PTHR19960">
    <property type="entry name" value="TEKTIN"/>
    <property type="match status" value="1"/>
</dbReference>
<dbReference type="GO" id="GO:0036126">
    <property type="term" value="C:sperm flagellum"/>
    <property type="evidence" value="ECO:0007669"/>
    <property type="project" value="TreeGrafter"/>
</dbReference>
<reference evidence="5" key="3">
    <citation type="submission" date="2025-09" db="UniProtKB">
        <authorList>
            <consortium name="Ensembl"/>
        </authorList>
    </citation>
    <scope>IDENTIFICATION</scope>
</reference>
<dbReference type="Ensembl" id="ENSOTST00005114470.1">
    <property type="protein sequence ID" value="ENSOTSP00005137570.1"/>
    <property type="gene ID" value="ENSOTSG00005064045.1"/>
</dbReference>
<dbReference type="PRINTS" id="PR00511">
    <property type="entry name" value="TEKTIN"/>
</dbReference>
<name>A0AAZ3RAZ9_ONCTS</name>
<dbReference type="Proteomes" id="UP000694402">
    <property type="component" value="Unassembled WGS sequence"/>
</dbReference>
<dbReference type="GeneTree" id="ENSGT00950000182894"/>
<dbReference type="GO" id="GO:0015630">
    <property type="term" value="C:microtubule cytoskeleton"/>
    <property type="evidence" value="ECO:0007669"/>
    <property type="project" value="UniProtKB-UniRule"/>
</dbReference>
<evidence type="ECO:0000313" key="6">
    <source>
        <dbReference type="Proteomes" id="UP000694402"/>
    </source>
</evidence>
<dbReference type="PANTHER" id="PTHR19960:SF11">
    <property type="entry name" value="TEKTIN"/>
    <property type="match status" value="1"/>
</dbReference>
<accession>A0AAZ3RAZ9</accession>
<keyword evidence="3" id="KW-0966">Cell projection</keyword>
<dbReference type="GO" id="GO:0005930">
    <property type="term" value="C:axoneme"/>
    <property type="evidence" value="ECO:0007669"/>
    <property type="project" value="UniProtKB-SubCell"/>
</dbReference>
<keyword evidence="3" id="KW-0969">Cilium</keyword>
<dbReference type="GO" id="GO:0005634">
    <property type="term" value="C:nucleus"/>
    <property type="evidence" value="ECO:0007669"/>
    <property type="project" value="TreeGrafter"/>
</dbReference>
<evidence type="ECO:0000256" key="4">
    <source>
        <dbReference type="SAM" id="Coils"/>
    </source>
</evidence>
<reference evidence="5" key="2">
    <citation type="submission" date="2025-08" db="UniProtKB">
        <authorList>
            <consortium name="Ensembl"/>
        </authorList>
    </citation>
    <scope>IDENTIFICATION</scope>
</reference>
<dbReference type="Pfam" id="PF03148">
    <property type="entry name" value="Tektin"/>
    <property type="match status" value="1"/>
</dbReference>
<protein>
    <recommendedName>
        <fullName evidence="3">Tektin</fullName>
    </recommendedName>
</protein>
<comment type="subcellular location">
    <subcellularLocation>
        <location evidence="3">Cytoplasm</location>
        <location evidence="3">Cytoskeleton</location>
        <location evidence="3">Cilium axoneme</location>
    </subcellularLocation>
</comment>
<evidence type="ECO:0000256" key="3">
    <source>
        <dbReference type="RuleBase" id="RU367040"/>
    </source>
</evidence>
<dbReference type="AlphaFoldDB" id="A0AAZ3RAZ9"/>